<dbReference type="PROSITE" id="PS00463">
    <property type="entry name" value="ZN2_CY6_FUNGAL_1"/>
    <property type="match status" value="1"/>
</dbReference>
<feature type="region of interest" description="Disordered" evidence="1">
    <location>
        <begin position="55"/>
        <end position="97"/>
    </location>
</feature>
<keyword evidence="4" id="KW-1185">Reference proteome</keyword>
<evidence type="ECO:0000313" key="3">
    <source>
        <dbReference type="EMBL" id="TFK97858.1"/>
    </source>
</evidence>
<evidence type="ECO:0000259" key="2">
    <source>
        <dbReference type="PROSITE" id="PS50048"/>
    </source>
</evidence>
<dbReference type="CDD" id="cd00067">
    <property type="entry name" value="GAL4"/>
    <property type="match status" value="1"/>
</dbReference>
<dbReference type="Proteomes" id="UP000305067">
    <property type="component" value="Unassembled WGS sequence"/>
</dbReference>
<evidence type="ECO:0000313" key="4">
    <source>
        <dbReference type="Proteomes" id="UP000305067"/>
    </source>
</evidence>
<proteinExistence type="predicted"/>
<dbReference type="OrthoDB" id="2260578at2759"/>
<dbReference type="InterPro" id="IPR001138">
    <property type="entry name" value="Zn2Cys6_DnaBD"/>
</dbReference>
<dbReference type="Gene3D" id="4.10.240.10">
    <property type="entry name" value="Zn(2)-C6 fungal-type DNA-binding domain"/>
    <property type="match status" value="1"/>
</dbReference>
<evidence type="ECO:0000256" key="1">
    <source>
        <dbReference type="SAM" id="MobiDB-lite"/>
    </source>
</evidence>
<name>A0A5C3QCF3_9AGAR</name>
<dbReference type="SUPFAM" id="SSF57701">
    <property type="entry name" value="Zn2/Cys6 DNA-binding domain"/>
    <property type="match status" value="1"/>
</dbReference>
<accession>A0A5C3QCF3</accession>
<dbReference type="Pfam" id="PF00172">
    <property type="entry name" value="Zn_clus"/>
    <property type="match status" value="1"/>
</dbReference>
<protein>
    <recommendedName>
        <fullName evidence="2">Zn(2)-C6 fungal-type domain-containing protein</fullName>
    </recommendedName>
</protein>
<reference evidence="3 4" key="1">
    <citation type="journal article" date="2019" name="Nat. Ecol. Evol.">
        <title>Megaphylogeny resolves global patterns of mushroom evolution.</title>
        <authorList>
            <person name="Varga T."/>
            <person name="Krizsan K."/>
            <person name="Foldi C."/>
            <person name="Dima B."/>
            <person name="Sanchez-Garcia M."/>
            <person name="Sanchez-Ramirez S."/>
            <person name="Szollosi G.J."/>
            <person name="Szarkandi J.G."/>
            <person name="Papp V."/>
            <person name="Albert L."/>
            <person name="Andreopoulos W."/>
            <person name="Angelini C."/>
            <person name="Antonin V."/>
            <person name="Barry K.W."/>
            <person name="Bougher N.L."/>
            <person name="Buchanan P."/>
            <person name="Buyck B."/>
            <person name="Bense V."/>
            <person name="Catcheside P."/>
            <person name="Chovatia M."/>
            <person name="Cooper J."/>
            <person name="Damon W."/>
            <person name="Desjardin D."/>
            <person name="Finy P."/>
            <person name="Geml J."/>
            <person name="Haridas S."/>
            <person name="Hughes K."/>
            <person name="Justo A."/>
            <person name="Karasinski D."/>
            <person name="Kautmanova I."/>
            <person name="Kiss B."/>
            <person name="Kocsube S."/>
            <person name="Kotiranta H."/>
            <person name="LaButti K.M."/>
            <person name="Lechner B.E."/>
            <person name="Liimatainen K."/>
            <person name="Lipzen A."/>
            <person name="Lukacs Z."/>
            <person name="Mihaltcheva S."/>
            <person name="Morgado L.N."/>
            <person name="Niskanen T."/>
            <person name="Noordeloos M.E."/>
            <person name="Ohm R.A."/>
            <person name="Ortiz-Santana B."/>
            <person name="Ovrebo C."/>
            <person name="Racz N."/>
            <person name="Riley R."/>
            <person name="Savchenko A."/>
            <person name="Shiryaev A."/>
            <person name="Soop K."/>
            <person name="Spirin V."/>
            <person name="Szebenyi C."/>
            <person name="Tomsovsky M."/>
            <person name="Tulloss R.E."/>
            <person name="Uehling J."/>
            <person name="Grigoriev I.V."/>
            <person name="Vagvolgyi C."/>
            <person name="Papp T."/>
            <person name="Martin F.M."/>
            <person name="Miettinen O."/>
            <person name="Hibbett D.S."/>
            <person name="Nagy L.G."/>
        </authorList>
    </citation>
    <scope>NUCLEOTIDE SEQUENCE [LARGE SCALE GENOMIC DNA]</scope>
    <source>
        <strain evidence="3 4">CBS 309.79</strain>
    </source>
</reference>
<organism evidence="3 4">
    <name type="scientific">Pterulicium gracile</name>
    <dbReference type="NCBI Taxonomy" id="1884261"/>
    <lineage>
        <taxon>Eukaryota</taxon>
        <taxon>Fungi</taxon>
        <taxon>Dikarya</taxon>
        <taxon>Basidiomycota</taxon>
        <taxon>Agaricomycotina</taxon>
        <taxon>Agaricomycetes</taxon>
        <taxon>Agaricomycetidae</taxon>
        <taxon>Agaricales</taxon>
        <taxon>Pleurotineae</taxon>
        <taxon>Pterulaceae</taxon>
        <taxon>Pterulicium</taxon>
    </lineage>
</organism>
<feature type="compositionally biased region" description="Polar residues" evidence="1">
    <location>
        <begin position="78"/>
        <end position="88"/>
    </location>
</feature>
<dbReference type="GO" id="GO:0008270">
    <property type="term" value="F:zinc ion binding"/>
    <property type="evidence" value="ECO:0007669"/>
    <property type="project" value="InterPro"/>
</dbReference>
<dbReference type="EMBL" id="ML178844">
    <property type="protein sequence ID" value="TFK97858.1"/>
    <property type="molecule type" value="Genomic_DNA"/>
</dbReference>
<gene>
    <name evidence="3" type="ORF">BDV98DRAFT_573907</name>
</gene>
<feature type="domain" description="Zn(2)-C6 fungal-type" evidence="2">
    <location>
        <begin position="16"/>
        <end position="48"/>
    </location>
</feature>
<sequence>MPRDNTQPHGTRTPLACTRCRHLKVKCLVESYDTPCQKCTRDRANCCYQPVTYSPEPVQRSRPPRRASVGSRAGGSPSKPSSHTTASPNPGPLYTRLPLHHGAPELSWASQEYSSPLIVRNIADHRVGAPTRHLYPPLLSAFPFYPHSHAVANPIIHVSGFSDRPPSYAESYPSSMLLANGESVRNDSQYHERIPEWGDNGSQCWGCQSPICTCSRIGSWGKDSADAYEAKPTPSPFFMKIE</sequence>
<dbReference type="GO" id="GO:0000981">
    <property type="term" value="F:DNA-binding transcription factor activity, RNA polymerase II-specific"/>
    <property type="evidence" value="ECO:0007669"/>
    <property type="project" value="InterPro"/>
</dbReference>
<dbReference type="PROSITE" id="PS50048">
    <property type="entry name" value="ZN2_CY6_FUNGAL_2"/>
    <property type="match status" value="1"/>
</dbReference>
<dbReference type="AlphaFoldDB" id="A0A5C3QCF3"/>
<dbReference type="InterPro" id="IPR036864">
    <property type="entry name" value="Zn2-C6_fun-type_DNA-bd_sf"/>
</dbReference>